<evidence type="ECO:0000256" key="1">
    <source>
        <dbReference type="SAM" id="MobiDB-lite"/>
    </source>
</evidence>
<reference evidence="2 3" key="1">
    <citation type="submission" date="2019-09" db="EMBL/GenBank/DDBJ databases">
        <title>Draft genome of the ectomycorrhizal ascomycete Sphaerosporella brunnea.</title>
        <authorList>
            <consortium name="DOE Joint Genome Institute"/>
            <person name="Benucci G.M."/>
            <person name="Marozzi G."/>
            <person name="Antonielli L."/>
            <person name="Sanchez S."/>
            <person name="Marco P."/>
            <person name="Wang X."/>
            <person name="Falini L.B."/>
            <person name="Barry K."/>
            <person name="Haridas S."/>
            <person name="Lipzen A."/>
            <person name="Labutti K."/>
            <person name="Grigoriev I.V."/>
            <person name="Murat C."/>
            <person name="Martin F."/>
            <person name="Albertini E."/>
            <person name="Donnini D."/>
            <person name="Bonito G."/>
        </authorList>
    </citation>
    <scope>NUCLEOTIDE SEQUENCE [LARGE SCALE GENOMIC DNA]</scope>
    <source>
        <strain evidence="2 3">Sb_GMNB300</strain>
    </source>
</reference>
<protein>
    <submittedName>
        <fullName evidence="2">Uncharacterized protein</fullName>
    </submittedName>
</protein>
<dbReference type="InParanoid" id="A0A5J5EDI5"/>
<gene>
    <name evidence="2" type="ORF">FN846DRAFT_895798</name>
</gene>
<organism evidence="2 3">
    <name type="scientific">Sphaerosporella brunnea</name>
    <dbReference type="NCBI Taxonomy" id="1250544"/>
    <lineage>
        <taxon>Eukaryota</taxon>
        <taxon>Fungi</taxon>
        <taxon>Dikarya</taxon>
        <taxon>Ascomycota</taxon>
        <taxon>Pezizomycotina</taxon>
        <taxon>Pezizomycetes</taxon>
        <taxon>Pezizales</taxon>
        <taxon>Pyronemataceae</taxon>
        <taxon>Sphaerosporella</taxon>
    </lineage>
</organism>
<comment type="caution">
    <text evidence="2">The sequence shown here is derived from an EMBL/GenBank/DDBJ whole genome shotgun (WGS) entry which is preliminary data.</text>
</comment>
<sequence>MSITTRPRRKAAHDAKQRIGDMIVRWKLNSRTKIFGKRKRQPSKRKQVARPVAASPSPPAISPPPSPPAISPPPSPQPVPWPTDEDHWDFLNGLTVAFDGTPFRQEVHTPSGGVIAAHGSYVGLPFGTRSELKAIRARRRARTDVSTWADVEFMAQPMGPEEGDDNYELEQYEHEEYLRRTEGCTCQWLWGPDDEGETQVFVNKCHHDDLHKAWVGGTTDCIQRFCD</sequence>
<feature type="compositionally biased region" description="Basic residues" evidence="1">
    <location>
        <begin position="32"/>
        <end position="48"/>
    </location>
</feature>
<dbReference type="AlphaFoldDB" id="A0A5J5EDI5"/>
<feature type="region of interest" description="Disordered" evidence="1">
    <location>
        <begin position="32"/>
        <end position="86"/>
    </location>
</feature>
<proteinExistence type="predicted"/>
<keyword evidence="3" id="KW-1185">Reference proteome</keyword>
<dbReference type="Proteomes" id="UP000326924">
    <property type="component" value="Unassembled WGS sequence"/>
</dbReference>
<evidence type="ECO:0000313" key="2">
    <source>
        <dbReference type="EMBL" id="KAA8893645.1"/>
    </source>
</evidence>
<feature type="compositionally biased region" description="Pro residues" evidence="1">
    <location>
        <begin position="56"/>
        <end position="81"/>
    </location>
</feature>
<accession>A0A5J5EDI5</accession>
<evidence type="ECO:0000313" key="3">
    <source>
        <dbReference type="Proteomes" id="UP000326924"/>
    </source>
</evidence>
<name>A0A5J5EDI5_9PEZI</name>
<dbReference type="EMBL" id="VXIS01000416">
    <property type="protein sequence ID" value="KAA8893645.1"/>
    <property type="molecule type" value="Genomic_DNA"/>
</dbReference>